<accession>A0ABY3CGJ0</accession>
<comment type="caution">
    <text evidence="2">The sequence shown here is derived from an EMBL/GenBank/DDBJ whole genome shotgun (WGS) entry which is preliminary data.</text>
</comment>
<name>A0ABY3CGJ0_9GAMM</name>
<sequence>MKLPFKDRSQAGNLLGRTLASEYQNRTDVIVLALPRGGVPVGFEVARIIDAPLDIMLVRKLGTPGHEELAMGAIASGGVCVMNANIIEALDISQEAIEDVITAERQELERRERAYRLDRPPPVIEKRHVILTDDGLATGASMLAAVSALRQRKPLFITVAVPVSPADTVQRLKQEADEVICLAMPNPFPAVGYWYREFPQTSDDEVRYFLAHAWARHAPDSLSAVQNHD</sequence>
<keyword evidence="2" id="KW-0328">Glycosyltransferase</keyword>
<evidence type="ECO:0000259" key="1">
    <source>
        <dbReference type="Pfam" id="PF00156"/>
    </source>
</evidence>
<evidence type="ECO:0000313" key="3">
    <source>
        <dbReference type="Proteomes" id="UP000733744"/>
    </source>
</evidence>
<dbReference type="CDD" id="cd06223">
    <property type="entry name" value="PRTases_typeI"/>
    <property type="match status" value="1"/>
</dbReference>
<dbReference type="InterPro" id="IPR029057">
    <property type="entry name" value="PRTase-like"/>
</dbReference>
<dbReference type="GO" id="GO:0016757">
    <property type="term" value="F:glycosyltransferase activity"/>
    <property type="evidence" value="ECO:0007669"/>
    <property type="project" value="UniProtKB-KW"/>
</dbReference>
<dbReference type="EMBL" id="RYFG02000009">
    <property type="protein sequence ID" value="TRX02908.1"/>
    <property type="molecule type" value="Genomic_DNA"/>
</dbReference>
<dbReference type="InterPro" id="IPR000836">
    <property type="entry name" value="PRTase_dom"/>
</dbReference>
<keyword evidence="3" id="KW-1185">Reference proteome</keyword>
<organism evidence="2 3">
    <name type="scientific">Candidatus Methylobacter oryzae</name>
    <dbReference type="NCBI Taxonomy" id="2497749"/>
    <lineage>
        <taxon>Bacteria</taxon>
        <taxon>Pseudomonadati</taxon>
        <taxon>Pseudomonadota</taxon>
        <taxon>Gammaproteobacteria</taxon>
        <taxon>Methylococcales</taxon>
        <taxon>Methylococcaceae</taxon>
        <taxon>Methylobacter</taxon>
    </lineage>
</organism>
<protein>
    <submittedName>
        <fullName evidence="2">Phosphoribosyltransferase</fullName>
    </submittedName>
</protein>
<dbReference type="Pfam" id="PF00156">
    <property type="entry name" value="Pribosyltran"/>
    <property type="match status" value="1"/>
</dbReference>
<dbReference type="SUPFAM" id="SSF53271">
    <property type="entry name" value="PRTase-like"/>
    <property type="match status" value="1"/>
</dbReference>
<proteinExistence type="predicted"/>
<dbReference type="Proteomes" id="UP000733744">
    <property type="component" value="Unassembled WGS sequence"/>
</dbReference>
<gene>
    <name evidence="2" type="ORF">EKO24_001085</name>
</gene>
<keyword evidence="2" id="KW-0808">Transferase</keyword>
<dbReference type="RefSeq" id="WP_127028612.1">
    <property type="nucleotide sequence ID" value="NZ_RYFG02000009.1"/>
</dbReference>
<reference evidence="2 3" key="1">
    <citation type="journal article" date="2019" name="Antonie Van Leeuwenhoek">
        <title>Description of 'Ca. Methylobacter oryzae' KRF1, a novel species from the environmentally important Methylobacter clade 2.</title>
        <authorList>
            <person name="Khatri K."/>
            <person name="Mohite J.A."/>
            <person name="Pandit P.S."/>
            <person name="Bahulikar R."/>
            <person name="Rahalkar M.C."/>
        </authorList>
    </citation>
    <scope>NUCLEOTIDE SEQUENCE [LARGE SCALE GENOMIC DNA]</scope>
    <source>
        <strain evidence="2 3">KRF1</strain>
    </source>
</reference>
<feature type="domain" description="Phosphoribosyltransferase" evidence="1">
    <location>
        <begin position="19"/>
        <end position="181"/>
    </location>
</feature>
<dbReference type="Gene3D" id="3.40.50.2020">
    <property type="match status" value="1"/>
</dbReference>
<evidence type="ECO:0000313" key="2">
    <source>
        <dbReference type="EMBL" id="TRX02908.1"/>
    </source>
</evidence>
<dbReference type="Gene3D" id="3.30.1310.20">
    <property type="entry name" value="PRTase-like"/>
    <property type="match status" value="1"/>
</dbReference>